<evidence type="ECO:0000313" key="2">
    <source>
        <dbReference type="EMBL" id="KRN57139.1"/>
    </source>
</evidence>
<evidence type="ECO:0000256" key="1">
    <source>
        <dbReference type="SAM" id="Phobius"/>
    </source>
</evidence>
<dbReference type="EMBL" id="JQBS01000007">
    <property type="protein sequence ID" value="KRN57139.1"/>
    <property type="molecule type" value="Genomic_DNA"/>
</dbReference>
<organism evidence="2 3">
    <name type="scientific">Carnobacterium divergens DSM 20623</name>
    <dbReference type="NCBI Taxonomy" id="1449336"/>
    <lineage>
        <taxon>Bacteria</taxon>
        <taxon>Bacillati</taxon>
        <taxon>Bacillota</taxon>
        <taxon>Bacilli</taxon>
        <taxon>Lactobacillales</taxon>
        <taxon>Carnobacteriaceae</taxon>
        <taxon>Carnobacterium</taxon>
    </lineage>
</organism>
<comment type="caution">
    <text evidence="2">The sequence shown here is derived from an EMBL/GenBank/DDBJ whole genome shotgun (WGS) entry which is preliminary data.</text>
</comment>
<dbReference type="GeneID" id="89588114"/>
<sequence>MSKNSFLTQIIFNYVMAAVFIWFTIDFVKSTGWGFFSILCVVIATNDFVRGTKMLQLFLKITNHNKD</sequence>
<feature type="transmembrane region" description="Helical" evidence="1">
    <location>
        <begin position="7"/>
        <end position="25"/>
    </location>
</feature>
<keyword evidence="3" id="KW-1185">Reference proteome</keyword>
<dbReference type="Pfam" id="PF14146">
    <property type="entry name" value="DUF4305"/>
    <property type="match status" value="1"/>
</dbReference>
<evidence type="ECO:0000313" key="3">
    <source>
        <dbReference type="Proteomes" id="UP000051658"/>
    </source>
</evidence>
<keyword evidence="1" id="KW-0472">Membrane</keyword>
<name>A0A0R2HWL1_CARDV</name>
<protein>
    <recommendedName>
        <fullName evidence="4">DUF4305 domain-containing protein</fullName>
    </recommendedName>
</protein>
<keyword evidence="1" id="KW-0812">Transmembrane</keyword>
<evidence type="ECO:0008006" key="4">
    <source>
        <dbReference type="Google" id="ProtNLM"/>
    </source>
</evidence>
<keyword evidence="1" id="KW-1133">Transmembrane helix</keyword>
<proteinExistence type="predicted"/>
<dbReference type="RefSeq" id="WP_034571517.1">
    <property type="nucleotide sequence ID" value="NZ_JQBS01000007.1"/>
</dbReference>
<dbReference type="PATRIC" id="fig|1449336.4.peg.118"/>
<accession>A0A0R2HWL1</accession>
<dbReference type="Proteomes" id="UP000051658">
    <property type="component" value="Unassembled WGS sequence"/>
</dbReference>
<gene>
    <name evidence="2" type="ORF">IV74_GL000117</name>
</gene>
<feature type="transmembrane region" description="Helical" evidence="1">
    <location>
        <begin position="31"/>
        <end position="49"/>
    </location>
</feature>
<dbReference type="InterPro" id="IPR025426">
    <property type="entry name" value="DUF4305"/>
</dbReference>
<reference evidence="2 3" key="1">
    <citation type="journal article" date="2015" name="Genome Announc.">
        <title>Expanding the biotechnology potential of lactobacilli through comparative genomics of 213 strains and associated genera.</title>
        <authorList>
            <person name="Sun Z."/>
            <person name="Harris H.M."/>
            <person name="McCann A."/>
            <person name="Guo C."/>
            <person name="Argimon S."/>
            <person name="Zhang W."/>
            <person name="Yang X."/>
            <person name="Jeffery I.B."/>
            <person name="Cooney J.C."/>
            <person name="Kagawa T.F."/>
            <person name="Liu W."/>
            <person name="Song Y."/>
            <person name="Salvetti E."/>
            <person name="Wrobel A."/>
            <person name="Rasinkangas P."/>
            <person name="Parkhill J."/>
            <person name="Rea M.C."/>
            <person name="O'Sullivan O."/>
            <person name="Ritari J."/>
            <person name="Douillard F.P."/>
            <person name="Paul Ross R."/>
            <person name="Yang R."/>
            <person name="Briner A.E."/>
            <person name="Felis G.E."/>
            <person name="de Vos W.M."/>
            <person name="Barrangou R."/>
            <person name="Klaenhammer T.R."/>
            <person name="Caufield P.W."/>
            <person name="Cui Y."/>
            <person name="Zhang H."/>
            <person name="O'Toole P.W."/>
        </authorList>
    </citation>
    <scope>NUCLEOTIDE SEQUENCE [LARGE SCALE GENOMIC DNA]</scope>
    <source>
        <strain evidence="2 3">DSM 20623</strain>
    </source>
</reference>
<dbReference type="AlphaFoldDB" id="A0A0R2HWL1"/>